<keyword evidence="8" id="KW-0067">ATP-binding</keyword>
<dbReference type="PATRIC" id="fig|679936.5.peg.1715"/>
<evidence type="ECO:0000256" key="7">
    <source>
        <dbReference type="ARBA" id="ARBA00022741"/>
    </source>
</evidence>
<dbReference type="Pfam" id="PF02361">
    <property type="entry name" value="CbiQ"/>
    <property type="match status" value="1"/>
</dbReference>
<dbReference type="GO" id="GO:0005524">
    <property type="term" value="F:ATP binding"/>
    <property type="evidence" value="ECO:0007669"/>
    <property type="project" value="UniProtKB-KW"/>
</dbReference>
<dbReference type="AlphaFoldDB" id="G8TYW5"/>
<evidence type="ECO:0000313" key="15">
    <source>
        <dbReference type="Proteomes" id="UP000005439"/>
    </source>
</evidence>
<evidence type="ECO:0000313" key="14">
    <source>
        <dbReference type="EMBL" id="AEW05144.1"/>
    </source>
</evidence>
<dbReference type="KEGG" id="sap:Sulac_1647"/>
<feature type="transmembrane region" description="Helical" evidence="12">
    <location>
        <begin position="522"/>
        <end position="555"/>
    </location>
</feature>
<comment type="similarity">
    <text evidence="3">Belongs to the ABC transporter superfamily.</text>
</comment>
<evidence type="ECO:0000259" key="13">
    <source>
        <dbReference type="PROSITE" id="PS50893"/>
    </source>
</evidence>
<dbReference type="InterPro" id="IPR050095">
    <property type="entry name" value="ECF_ABC_transporter_ATP-bd"/>
</dbReference>
<evidence type="ECO:0000256" key="11">
    <source>
        <dbReference type="ARBA" id="ARBA00023136"/>
    </source>
</evidence>
<dbReference type="InterPro" id="IPR027417">
    <property type="entry name" value="P-loop_NTPase"/>
</dbReference>
<organism evidence="14 15">
    <name type="scientific">Sulfobacillus acidophilus (strain ATCC 700253 / DSM 10332 / NAL)</name>
    <dbReference type="NCBI Taxonomy" id="679936"/>
    <lineage>
        <taxon>Bacteria</taxon>
        <taxon>Bacillati</taxon>
        <taxon>Bacillota</taxon>
        <taxon>Clostridia</taxon>
        <taxon>Eubacteriales</taxon>
        <taxon>Clostridiales Family XVII. Incertae Sedis</taxon>
        <taxon>Sulfobacillus</taxon>
    </lineage>
</organism>
<sequence length="757" mass="84385">MMERPLGVDSRESSYWLQCRGVSVAYRRRLVLQAIDWTFREGSAVLLIGPSGAGKSTLAGLVAGLIPGVIEADIQGSWSRHPRLSRPGQVGYVFQDPDSQFCQLRAGEEVAFGLENLQVDPARMDPMILRALAHVDLPIPLELEHDVLSGGLKQRLAIASALAMEPPLLILDEPTANLDPRATAQVFETIRQLVDRQQSLLVIEHKFWDLLTVMPDVVILDATGHLRDAGPTDDVVGRQESWMKAAGLWREDPVRQWPGWDFEDRPSLVSLAQVTVERGRPLRPVLHDVSVEIRAGELIAVVGPNGAGKSTLLKVLAGLLKPRQGVRRLATQHPPAFGFQNPEHQFVFERVGDELANRIVGDALPPDTEALLRTFGLADHAHESPYSLSQGQKRRLSVATMIAQPHEVYLLDEPTFGQDPKTQDLIMKTLVDLCREGRAVVFATHDLDLVQQYASTVWVVQQGKILWQGPPDQLLDRPELMKSAHLMPDRAGLNTEPMTPIPRFARPERSTVLTRLNPAGKLVSFFVAVGLTVFIHHLSTAMAFAGLGILLLTGFSGLRVTQAIKRLLPFSVFFGLYTWMMAAYAAVGPHTPTVSVLWYHLSYPGLIKGLILGFRMLAAVTFGLVLVSTVDMVDLVKSLSRWFRVPPKFSYGTLAGLRFFPRFEEEWRQLTEARRVRGRETRQGWMKVVTYALPLLSQAVRLSERVAIAMEARGFQGPAAEDWRARTYYRVSPLTWRDGLFALVLWGVLFVLLTVKL</sequence>
<reference evidence="14 15" key="2">
    <citation type="journal article" date="2012" name="Stand. Genomic Sci.">
        <title>Complete genome sequence of the moderately thermophilic mineral-sulfide-oxidizing firmicute Sulfobacillus acidophilus type strain (NAL(T)).</title>
        <authorList>
            <person name="Anderson I."/>
            <person name="Chertkov O."/>
            <person name="Chen A."/>
            <person name="Saunders E."/>
            <person name="Lapidus A."/>
            <person name="Nolan M."/>
            <person name="Lucas S."/>
            <person name="Hammon N."/>
            <person name="Deshpande S."/>
            <person name="Cheng J.F."/>
            <person name="Han C."/>
            <person name="Tapia R."/>
            <person name="Goodwin L.A."/>
            <person name="Pitluck S."/>
            <person name="Liolios K."/>
            <person name="Pagani I."/>
            <person name="Ivanova N."/>
            <person name="Mikhailova N."/>
            <person name="Pati A."/>
            <person name="Palaniappan K."/>
            <person name="Land M."/>
            <person name="Pan C."/>
            <person name="Rohde M."/>
            <person name="Pukall R."/>
            <person name="Goker M."/>
            <person name="Detter J.C."/>
            <person name="Woyke T."/>
            <person name="Bristow J."/>
            <person name="Eisen J.A."/>
            <person name="Markowitz V."/>
            <person name="Hugenholtz P."/>
            <person name="Kyrpides N.C."/>
            <person name="Klenk H.P."/>
            <person name="Mavromatis K."/>
        </authorList>
    </citation>
    <scope>NUCLEOTIDE SEQUENCE [LARGE SCALE GENOMIC DNA]</scope>
    <source>
        <strain evidence="15">ATCC 700253 / DSM 10332 / NAL</strain>
    </source>
</reference>
<proteinExistence type="inferred from homology"/>
<dbReference type="EC" id="3.6.3.17" evidence="14"/>
<evidence type="ECO:0000256" key="3">
    <source>
        <dbReference type="ARBA" id="ARBA00005417"/>
    </source>
</evidence>
<dbReference type="CDD" id="cd03225">
    <property type="entry name" value="ABC_cobalt_CbiO_domain1"/>
    <property type="match status" value="2"/>
</dbReference>
<dbReference type="Gene3D" id="3.40.50.300">
    <property type="entry name" value="P-loop containing nucleotide triphosphate hydrolases"/>
    <property type="match status" value="2"/>
</dbReference>
<keyword evidence="4" id="KW-0813">Transport</keyword>
<evidence type="ECO:0000256" key="5">
    <source>
        <dbReference type="ARBA" id="ARBA00022475"/>
    </source>
</evidence>
<keyword evidence="6 12" id="KW-0812">Transmembrane</keyword>
<reference evidence="15" key="1">
    <citation type="submission" date="2011-12" db="EMBL/GenBank/DDBJ databases">
        <title>The complete genome of chromosome of Sulfobacillus acidophilus DSM 10332.</title>
        <authorList>
            <person name="Lucas S."/>
            <person name="Han J."/>
            <person name="Lapidus A."/>
            <person name="Bruce D."/>
            <person name="Goodwin L."/>
            <person name="Pitluck S."/>
            <person name="Peters L."/>
            <person name="Kyrpides N."/>
            <person name="Mavromatis K."/>
            <person name="Ivanova N."/>
            <person name="Mikhailova N."/>
            <person name="Chertkov O."/>
            <person name="Saunders E."/>
            <person name="Detter J.C."/>
            <person name="Tapia R."/>
            <person name="Han C."/>
            <person name="Land M."/>
            <person name="Hauser L."/>
            <person name="Markowitz V."/>
            <person name="Cheng J.-F."/>
            <person name="Hugenholtz P."/>
            <person name="Woyke T."/>
            <person name="Wu D."/>
            <person name="Pukall R."/>
            <person name="Gehrich-Schroeter G."/>
            <person name="Schneider S."/>
            <person name="Klenk H.-P."/>
            <person name="Eisen J.A."/>
        </authorList>
    </citation>
    <scope>NUCLEOTIDE SEQUENCE [LARGE SCALE GENOMIC DNA]</scope>
    <source>
        <strain evidence="15">ATCC 700253 / DSM 10332 / NAL</strain>
    </source>
</reference>
<feature type="domain" description="ABC transporter" evidence="13">
    <location>
        <begin position="17"/>
        <end position="248"/>
    </location>
</feature>
<dbReference type="GO" id="GO:0016887">
    <property type="term" value="F:ATP hydrolysis activity"/>
    <property type="evidence" value="ECO:0007669"/>
    <property type="project" value="InterPro"/>
</dbReference>
<evidence type="ECO:0000256" key="6">
    <source>
        <dbReference type="ARBA" id="ARBA00022692"/>
    </source>
</evidence>
<feature type="transmembrane region" description="Helical" evidence="12">
    <location>
        <begin position="607"/>
        <end position="627"/>
    </location>
</feature>
<feature type="transmembrane region" description="Helical" evidence="12">
    <location>
        <begin position="567"/>
        <end position="587"/>
    </location>
</feature>
<dbReference type="PROSITE" id="PS50893">
    <property type="entry name" value="ABC_TRANSPORTER_2"/>
    <property type="match status" value="2"/>
</dbReference>
<dbReference type="EMBL" id="CP003179">
    <property type="protein sequence ID" value="AEW05144.1"/>
    <property type="molecule type" value="Genomic_DNA"/>
</dbReference>
<dbReference type="PROSITE" id="PS00211">
    <property type="entry name" value="ABC_TRANSPORTER_1"/>
    <property type="match status" value="1"/>
</dbReference>
<keyword evidence="14" id="KW-0378">Hydrolase</keyword>
<dbReference type="Proteomes" id="UP000005439">
    <property type="component" value="Chromosome"/>
</dbReference>
<gene>
    <name evidence="14" type="ordered locus">Sulac_1647</name>
</gene>
<accession>G8TYW5</accession>
<dbReference type="SMART" id="SM00382">
    <property type="entry name" value="AAA"/>
    <property type="match status" value="2"/>
</dbReference>
<evidence type="ECO:0000256" key="10">
    <source>
        <dbReference type="ARBA" id="ARBA00022989"/>
    </source>
</evidence>
<dbReference type="CDD" id="cd16914">
    <property type="entry name" value="EcfT"/>
    <property type="match status" value="1"/>
</dbReference>
<dbReference type="InterPro" id="IPR003339">
    <property type="entry name" value="ABC/ECF_trnsptr_transmembrane"/>
</dbReference>
<feature type="domain" description="ABC transporter" evidence="13">
    <location>
        <begin position="269"/>
        <end position="487"/>
    </location>
</feature>
<feature type="transmembrane region" description="Helical" evidence="12">
    <location>
        <begin position="734"/>
        <end position="755"/>
    </location>
</feature>
<dbReference type="GO" id="GO:0043190">
    <property type="term" value="C:ATP-binding cassette (ABC) transporter complex"/>
    <property type="evidence" value="ECO:0007669"/>
    <property type="project" value="TreeGrafter"/>
</dbReference>
<name>G8TYW5_SULAD</name>
<dbReference type="PANTHER" id="PTHR43553">
    <property type="entry name" value="HEAVY METAL TRANSPORTER"/>
    <property type="match status" value="1"/>
</dbReference>
<keyword evidence="9" id="KW-1278">Translocase</keyword>
<dbReference type="InterPro" id="IPR003593">
    <property type="entry name" value="AAA+_ATPase"/>
</dbReference>
<dbReference type="InterPro" id="IPR003439">
    <property type="entry name" value="ABC_transporter-like_ATP-bd"/>
</dbReference>
<evidence type="ECO:0000256" key="9">
    <source>
        <dbReference type="ARBA" id="ARBA00022967"/>
    </source>
</evidence>
<evidence type="ECO:0000256" key="4">
    <source>
        <dbReference type="ARBA" id="ARBA00022448"/>
    </source>
</evidence>
<dbReference type="HOGENOM" id="CLU_000604_38_1_9"/>
<keyword evidence="15" id="KW-1185">Reference proteome</keyword>
<keyword evidence="5" id="KW-1003">Cell membrane</keyword>
<dbReference type="STRING" id="679936.Sulac_1647"/>
<evidence type="ECO:0000256" key="2">
    <source>
        <dbReference type="ARBA" id="ARBA00004202"/>
    </source>
</evidence>
<dbReference type="InterPro" id="IPR015856">
    <property type="entry name" value="ABC_transpr_CbiO/EcfA_su"/>
</dbReference>
<dbReference type="InterPro" id="IPR017871">
    <property type="entry name" value="ABC_transporter-like_CS"/>
</dbReference>
<protein>
    <submittedName>
        <fullName evidence="14">Monosaccharide-transporting ATPase</fullName>
        <ecNumber evidence="14">3.6.3.17</ecNumber>
    </submittedName>
</protein>
<keyword evidence="10 12" id="KW-1133">Transmembrane helix</keyword>
<keyword evidence="11 12" id="KW-0472">Membrane</keyword>
<dbReference type="GO" id="GO:0042626">
    <property type="term" value="F:ATPase-coupled transmembrane transporter activity"/>
    <property type="evidence" value="ECO:0007669"/>
    <property type="project" value="TreeGrafter"/>
</dbReference>
<dbReference type="PANTHER" id="PTHR43553:SF24">
    <property type="entry name" value="ENERGY-COUPLING FACTOR TRANSPORTER ATP-BINDING PROTEIN ECFA1"/>
    <property type="match status" value="1"/>
</dbReference>
<keyword evidence="7" id="KW-0547">Nucleotide-binding</keyword>
<evidence type="ECO:0000256" key="1">
    <source>
        <dbReference type="ARBA" id="ARBA00004141"/>
    </source>
</evidence>
<dbReference type="SUPFAM" id="SSF52540">
    <property type="entry name" value="P-loop containing nucleoside triphosphate hydrolases"/>
    <property type="match status" value="2"/>
</dbReference>
<evidence type="ECO:0000256" key="8">
    <source>
        <dbReference type="ARBA" id="ARBA00022840"/>
    </source>
</evidence>
<dbReference type="Pfam" id="PF00005">
    <property type="entry name" value="ABC_tran"/>
    <property type="match status" value="2"/>
</dbReference>
<evidence type="ECO:0000256" key="12">
    <source>
        <dbReference type="SAM" id="Phobius"/>
    </source>
</evidence>
<comment type="subcellular location">
    <subcellularLocation>
        <location evidence="2">Cell membrane</location>
        <topology evidence="2">Peripheral membrane protein</topology>
    </subcellularLocation>
    <subcellularLocation>
        <location evidence="1">Membrane</location>
        <topology evidence="1">Multi-pass membrane protein</topology>
    </subcellularLocation>
</comment>